<sequence>MLVGSLVAIPLSLLFCSALQLREHQHIDKAQFKASQMSATWSERMKQVRVCLDVDISQVSAVAANLFATGKPNNRQVFQLAIWIFVKLCSDFNFRSNLDAHYYCEYQWYSVCGA</sequence>
<dbReference type="EMBL" id="RHGB01000009">
    <property type="protein sequence ID" value="RNL64021.1"/>
    <property type="molecule type" value="Genomic_DNA"/>
</dbReference>
<name>A0ABX9W396_9GAMM</name>
<organism evidence="1 2">
    <name type="scientific">Zhongshania marina</name>
    <dbReference type="NCBI Taxonomy" id="2304603"/>
    <lineage>
        <taxon>Bacteria</taxon>
        <taxon>Pseudomonadati</taxon>
        <taxon>Pseudomonadota</taxon>
        <taxon>Gammaproteobacteria</taxon>
        <taxon>Cellvibrionales</taxon>
        <taxon>Spongiibacteraceae</taxon>
        <taxon>Zhongshania</taxon>
    </lineage>
</organism>
<keyword evidence="2" id="KW-1185">Reference proteome</keyword>
<reference evidence="1 2" key="1">
    <citation type="submission" date="2018-10" db="EMBL/GenBank/DDBJ databases">
        <title>Draft genome sequence of Zhongshania sp. DSW25-10.</title>
        <authorList>
            <person name="Oh J."/>
        </authorList>
    </citation>
    <scope>NUCLEOTIDE SEQUENCE [LARGE SCALE GENOMIC DNA]</scope>
    <source>
        <strain evidence="1 2">DSW25-10</strain>
    </source>
</reference>
<accession>A0ABX9W396</accession>
<evidence type="ECO:0000313" key="1">
    <source>
        <dbReference type="EMBL" id="RNL64021.1"/>
    </source>
</evidence>
<gene>
    <name evidence="1" type="ORF">D0911_09825</name>
</gene>
<proteinExistence type="predicted"/>
<evidence type="ECO:0000313" key="2">
    <source>
        <dbReference type="Proteomes" id="UP000274695"/>
    </source>
</evidence>
<protein>
    <submittedName>
        <fullName evidence="1">Uncharacterized protein</fullName>
    </submittedName>
</protein>
<dbReference type="Proteomes" id="UP000274695">
    <property type="component" value="Unassembled WGS sequence"/>
</dbReference>
<comment type="caution">
    <text evidence="1">The sequence shown here is derived from an EMBL/GenBank/DDBJ whole genome shotgun (WGS) entry which is preliminary data.</text>
</comment>